<proteinExistence type="predicted"/>
<dbReference type="Proteomes" id="UP000553059">
    <property type="component" value="Unassembled WGS sequence"/>
</dbReference>
<organism evidence="1 2">
    <name type="scientific">Desulfitobacterium dehalogenans</name>
    <dbReference type="NCBI Taxonomy" id="36854"/>
    <lineage>
        <taxon>Bacteria</taxon>
        <taxon>Bacillati</taxon>
        <taxon>Bacillota</taxon>
        <taxon>Clostridia</taxon>
        <taxon>Eubacteriales</taxon>
        <taxon>Desulfitobacteriaceae</taxon>
        <taxon>Desulfitobacterium</taxon>
    </lineage>
</organism>
<dbReference type="EMBL" id="DUTF01000365">
    <property type="protein sequence ID" value="HHY28455.1"/>
    <property type="molecule type" value="Genomic_DNA"/>
</dbReference>
<evidence type="ECO:0000313" key="1">
    <source>
        <dbReference type="EMBL" id="HHY28455.1"/>
    </source>
</evidence>
<name>A0A7C7D7X2_9FIRM</name>
<reference evidence="1 2" key="1">
    <citation type="journal article" date="2020" name="Biotechnol. Biofuels">
        <title>New insights from the biogas microbiome by comprehensive genome-resolved metagenomics of nearly 1600 species originating from multiple anaerobic digesters.</title>
        <authorList>
            <person name="Campanaro S."/>
            <person name="Treu L."/>
            <person name="Rodriguez-R L.M."/>
            <person name="Kovalovszki A."/>
            <person name="Ziels R.M."/>
            <person name="Maus I."/>
            <person name="Zhu X."/>
            <person name="Kougias P.G."/>
            <person name="Basile A."/>
            <person name="Luo G."/>
            <person name="Schluter A."/>
            <person name="Konstantinidis K.T."/>
            <person name="Angelidaki I."/>
        </authorList>
    </citation>
    <scope>NUCLEOTIDE SEQUENCE [LARGE SCALE GENOMIC DNA]</scope>
    <source>
        <strain evidence="1">AS05jafATM_4</strain>
    </source>
</reference>
<gene>
    <name evidence="1" type="ORF">GX523_17275</name>
</gene>
<sequence length="100" mass="10973">MGYTPIKLDKVRNFRYGMKAISLVEKALKKPISKVDLNGLTMEDSAVLIWAGLAHEDKELTPDRVMDLIDDYSTLPEVMEAAGQALQEAFGSAEGSGKNE</sequence>
<evidence type="ECO:0000313" key="2">
    <source>
        <dbReference type="Proteomes" id="UP000553059"/>
    </source>
</evidence>
<protein>
    <submittedName>
        <fullName evidence="1">Uncharacterized protein</fullName>
    </submittedName>
</protein>
<comment type="caution">
    <text evidence="1">The sequence shown here is derived from an EMBL/GenBank/DDBJ whole genome shotgun (WGS) entry which is preliminary data.</text>
</comment>
<dbReference type="AlphaFoldDB" id="A0A7C7D7X2"/>
<accession>A0A7C7D7X2</accession>